<protein>
    <submittedName>
        <fullName evidence="1">Uncharacterized protein</fullName>
    </submittedName>
</protein>
<dbReference type="EMBL" id="CAJNIZ010045708">
    <property type="protein sequence ID" value="CAE7727850.1"/>
    <property type="molecule type" value="Genomic_DNA"/>
</dbReference>
<gene>
    <name evidence="1" type="ORF">SPIL2461_LOCUS20850</name>
</gene>
<organism evidence="1 2">
    <name type="scientific">Symbiodinium pilosum</name>
    <name type="common">Dinoflagellate</name>
    <dbReference type="NCBI Taxonomy" id="2952"/>
    <lineage>
        <taxon>Eukaryota</taxon>
        <taxon>Sar</taxon>
        <taxon>Alveolata</taxon>
        <taxon>Dinophyceae</taxon>
        <taxon>Suessiales</taxon>
        <taxon>Symbiodiniaceae</taxon>
        <taxon>Symbiodinium</taxon>
    </lineage>
</organism>
<comment type="caution">
    <text evidence="1">The sequence shown here is derived from an EMBL/GenBank/DDBJ whole genome shotgun (WGS) entry which is preliminary data.</text>
</comment>
<name>A0A812X7E3_SYMPI</name>
<keyword evidence="2" id="KW-1185">Reference proteome</keyword>
<dbReference type="Proteomes" id="UP000649617">
    <property type="component" value="Unassembled WGS sequence"/>
</dbReference>
<evidence type="ECO:0000313" key="1">
    <source>
        <dbReference type="EMBL" id="CAE7727850.1"/>
    </source>
</evidence>
<evidence type="ECO:0000313" key="2">
    <source>
        <dbReference type="Proteomes" id="UP000649617"/>
    </source>
</evidence>
<sequence length="481" mass="54119">MSDATACRIHGKCSPPTWYLAAKHRRAGPVGQASSVAYSLLTLRLEHQAEYVCHLERLDEGILKALQDYLTEAEDPQKPSQGQIRQKPLKGISLPGVRRTWGKYEARVMFSDLRVQSSKTSSQLQALRWRNALFSLRRRAGTRGPTTETQAVTIEEYCDELGESPYLMSQFTCYRQLGGERFSTPTTSNLRLALSLCKELLAIINEMTTVQTKKAMIRSWRVEAAQRTLAEKQAWPIRQKRLLAAVASERTRRRYKVGGQLQRMLGVDGDDDFAACRLKESSPKSWEQLRSIFRRLVGPRMAEALLSGRARGQLFSDRMPRDVARRPLEFLSLREAVHVSAVSRASFDVSYDAIGPRLRSFVYTPNFVERPKESRAGRMLASSPEKQVSLLLGMLSAAHLASRFVEIDLRKAPLDSQTMGAFTNLLPALVSLSVLKLKSLGKEWLKLEPPKMLEKVPPGATLECYDANGLVVWEGYRASSM</sequence>
<reference evidence="1" key="1">
    <citation type="submission" date="2021-02" db="EMBL/GenBank/DDBJ databases">
        <authorList>
            <person name="Dougan E. K."/>
            <person name="Rhodes N."/>
            <person name="Thang M."/>
            <person name="Chan C."/>
        </authorList>
    </citation>
    <scope>NUCLEOTIDE SEQUENCE</scope>
</reference>
<proteinExistence type="predicted"/>
<dbReference type="OrthoDB" id="419139at2759"/>
<dbReference type="AlphaFoldDB" id="A0A812X7E3"/>
<accession>A0A812X7E3</accession>